<keyword evidence="1" id="KW-0472">Membrane</keyword>
<dbReference type="InterPro" id="IPR023812">
    <property type="entry name" value="CHP04002"/>
</dbReference>
<gene>
    <name evidence="2" type="ORF">bhn_I0340</name>
</gene>
<dbReference type="Pfam" id="PF07155">
    <property type="entry name" value="ECF-ribofla_trS"/>
    <property type="match status" value="1"/>
</dbReference>
<feature type="transmembrane region" description="Helical" evidence="1">
    <location>
        <begin position="108"/>
        <end position="130"/>
    </location>
</feature>
<dbReference type="KEGG" id="bhu:bhn_I0340"/>
<organism evidence="2 3">
    <name type="scientific">Butyrivibrio hungatei</name>
    <dbReference type="NCBI Taxonomy" id="185008"/>
    <lineage>
        <taxon>Bacteria</taxon>
        <taxon>Bacillati</taxon>
        <taxon>Bacillota</taxon>
        <taxon>Clostridia</taxon>
        <taxon>Lachnospirales</taxon>
        <taxon>Lachnospiraceae</taxon>
        <taxon>Butyrivibrio</taxon>
    </lineage>
</organism>
<dbReference type="InterPro" id="IPR009825">
    <property type="entry name" value="ECF_substrate-spec-like"/>
</dbReference>
<keyword evidence="3" id="KW-1185">Reference proteome</keyword>
<keyword evidence="1" id="KW-1133">Transmembrane helix</keyword>
<dbReference type="EMBL" id="CP017831">
    <property type="protein sequence ID" value="AOZ95374.1"/>
    <property type="molecule type" value="Genomic_DNA"/>
</dbReference>
<evidence type="ECO:0000256" key="1">
    <source>
        <dbReference type="SAM" id="Phobius"/>
    </source>
</evidence>
<feature type="transmembrane region" description="Helical" evidence="1">
    <location>
        <begin position="136"/>
        <end position="161"/>
    </location>
</feature>
<name>A0A1D9NYV6_9FIRM</name>
<protein>
    <recommendedName>
        <fullName evidence="4">TIGR04002 family protein</fullName>
    </recommendedName>
</protein>
<dbReference type="NCBIfam" id="TIGR04002">
    <property type="entry name" value="TIGR04002 family protein"/>
    <property type="match status" value="1"/>
</dbReference>
<reference evidence="3" key="1">
    <citation type="submission" date="2016-10" db="EMBL/GenBank/DDBJ databases">
        <title>The complete genome sequence of the rumen bacterium Butyrivibrio hungatei MB2003.</title>
        <authorList>
            <person name="Palevich N."/>
            <person name="Kelly W.J."/>
            <person name="Leahy S.C."/>
            <person name="Altermann E."/>
            <person name="Rakonjac J."/>
            <person name="Attwood G.T."/>
        </authorList>
    </citation>
    <scope>NUCLEOTIDE SEQUENCE [LARGE SCALE GENOMIC DNA]</scope>
    <source>
        <strain evidence="3">MB2003</strain>
    </source>
</reference>
<feature type="transmembrane region" description="Helical" evidence="1">
    <location>
        <begin position="77"/>
        <end position="96"/>
    </location>
</feature>
<sequence>MNKTFKDSKVRLITMTGLMAAMTTIFTAYIFHVPVGTNGGYIHFGDSIIYLAAAMLPMPYAMLVGALGGGIADLLTAPMWMIPTVIIKMLIVIPFSSRRNTIMSKRNLIAPIISFFISATGYYIAEAILFGTETAILSAFSGSFIQSGGSALFFYLAAAAFDRAGVKRNLFQFEG</sequence>
<feature type="transmembrane region" description="Helical" evidence="1">
    <location>
        <begin position="12"/>
        <end position="35"/>
    </location>
</feature>
<dbReference type="Proteomes" id="UP000179284">
    <property type="component" value="Chromosome I"/>
</dbReference>
<dbReference type="RefSeq" id="WP_071175156.1">
    <property type="nucleotide sequence ID" value="NZ_CP017831.1"/>
</dbReference>
<accession>A0A1D9NYV6</accession>
<evidence type="ECO:0000313" key="2">
    <source>
        <dbReference type="EMBL" id="AOZ95374.1"/>
    </source>
</evidence>
<evidence type="ECO:0008006" key="4">
    <source>
        <dbReference type="Google" id="ProtNLM"/>
    </source>
</evidence>
<dbReference type="GO" id="GO:0016020">
    <property type="term" value="C:membrane"/>
    <property type="evidence" value="ECO:0007669"/>
    <property type="project" value="InterPro"/>
</dbReference>
<evidence type="ECO:0000313" key="3">
    <source>
        <dbReference type="Proteomes" id="UP000179284"/>
    </source>
</evidence>
<dbReference type="OrthoDB" id="411368at2"/>
<feature type="transmembrane region" description="Helical" evidence="1">
    <location>
        <begin position="47"/>
        <end position="71"/>
    </location>
</feature>
<dbReference type="Gene3D" id="1.10.1760.20">
    <property type="match status" value="1"/>
</dbReference>
<dbReference type="AlphaFoldDB" id="A0A1D9NYV6"/>
<proteinExistence type="predicted"/>
<keyword evidence="1" id="KW-0812">Transmembrane</keyword>